<evidence type="ECO:0000256" key="1">
    <source>
        <dbReference type="SAM" id="MobiDB-lite"/>
    </source>
</evidence>
<organism evidence="2 3">
    <name type="scientific">Delitschia confertaspora ATCC 74209</name>
    <dbReference type="NCBI Taxonomy" id="1513339"/>
    <lineage>
        <taxon>Eukaryota</taxon>
        <taxon>Fungi</taxon>
        <taxon>Dikarya</taxon>
        <taxon>Ascomycota</taxon>
        <taxon>Pezizomycotina</taxon>
        <taxon>Dothideomycetes</taxon>
        <taxon>Pleosporomycetidae</taxon>
        <taxon>Pleosporales</taxon>
        <taxon>Delitschiaceae</taxon>
        <taxon>Delitschia</taxon>
    </lineage>
</organism>
<reference evidence="2" key="1">
    <citation type="journal article" date="2020" name="Stud. Mycol.">
        <title>101 Dothideomycetes genomes: a test case for predicting lifestyles and emergence of pathogens.</title>
        <authorList>
            <person name="Haridas S."/>
            <person name="Albert R."/>
            <person name="Binder M."/>
            <person name="Bloem J."/>
            <person name="Labutti K."/>
            <person name="Salamov A."/>
            <person name="Andreopoulos B."/>
            <person name="Baker S."/>
            <person name="Barry K."/>
            <person name="Bills G."/>
            <person name="Bluhm B."/>
            <person name="Cannon C."/>
            <person name="Castanera R."/>
            <person name="Culley D."/>
            <person name="Daum C."/>
            <person name="Ezra D."/>
            <person name="Gonzalez J."/>
            <person name="Henrissat B."/>
            <person name="Kuo A."/>
            <person name="Liang C."/>
            <person name="Lipzen A."/>
            <person name="Lutzoni F."/>
            <person name="Magnuson J."/>
            <person name="Mondo S."/>
            <person name="Nolan M."/>
            <person name="Ohm R."/>
            <person name="Pangilinan J."/>
            <person name="Park H.-J."/>
            <person name="Ramirez L."/>
            <person name="Alfaro M."/>
            <person name="Sun H."/>
            <person name="Tritt A."/>
            <person name="Yoshinaga Y."/>
            <person name="Zwiers L.-H."/>
            <person name="Turgeon B."/>
            <person name="Goodwin S."/>
            <person name="Spatafora J."/>
            <person name="Crous P."/>
            <person name="Grigoriev I."/>
        </authorList>
    </citation>
    <scope>NUCLEOTIDE SEQUENCE</scope>
    <source>
        <strain evidence="2">ATCC 74209</strain>
    </source>
</reference>
<dbReference type="Pfam" id="PF04032">
    <property type="entry name" value="Rpr2"/>
    <property type="match status" value="1"/>
</dbReference>
<protein>
    <submittedName>
        <fullName evidence="2">Uncharacterized protein</fullName>
    </submittedName>
</protein>
<dbReference type="EMBL" id="ML994131">
    <property type="protein sequence ID" value="KAF2198596.1"/>
    <property type="molecule type" value="Genomic_DNA"/>
</dbReference>
<dbReference type="GO" id="GO:0006396">
    <property type="term" value="P:RNA processing"/>
    <property type="evidence" value="ECO:0007669"/>
    <property type="project" value="InterPro"/>
</dbReference>
<sequence length="204" mass="22779">MAHIDTFQSRIRFLKESAYLLSTASPTASAVLGAHHDRLLETDELDLQAPKKDWDAHRREFCGACGNLMVPGWSCKVTHEICRTETKLKKTKAAGRTKQAPKPEKMVVYHCLRCERRTIQTLSTRPSKHVKTSYGPLKMLPDPIVINKESKVEETKVVKSANASSKQRAKARKQSGLQAMLAKSKTQTSSGPQKGFGLDLMDFL</sequence>
<accession>A0A9P4JID3</accession>
<comment type="caution">
    <text evidence="2">The sequence shown here is derived from an EMBL/GenBank/DDBJ whole genome shotgun (WGS) entry which is preliminary data.</text>
</comment>
<name>A0A9P4JID3_9PLEO</name>
<gene>
    <name evidence="2" type="ORF">GQ43DRAFT_150315</name>
</gene>
<keyword evidence="3" id="KW-1185">Reference proteome</keyword>
<dbReference type="Proteomes" id="UP000799536">
    <property type="component" value="Unassembled WGS sequence"/>
</dbReference>
<dbReference type="InterPro" id="IPR007175">
    <property type="entry name" value="Rpr2/Snm1/Rpp21"/>
</dbReference>
<dbReference type="AlphaFoldDB" id="A0A9P4JID3"/>
<evidence type="ECO:0000313" key="3">
    <source>
        <dbReference type="Proteomes" id="UP000799536"/>
    </source>
</evidence>
<evidence type="ECO:0000313" key="2">
    <source>
        <dbReference type="EMBL" id="KAF2198596.1"/>
    </source>
</evidence>
<dbReference type="OrthoDB" id="438080at2759"/>
<feature type="region of interest" description="Disordered" evidence="1">
    <location>
        <begin position="160"/>
        <end position="193"/>
    </location>
</feature>
<dbReference type="Gene3D" id="6.20.50.20">
    <property type="match status" value="1"/>
</dbReference>
<proteinExistence type="predicted"/>